<sequence length="83" mass="9512">MSTAIALKKNFCCRKKLDGVIMRMVSGGLFQKLVNDKLFETRVQMRSSEVEGSEEKVIGSRRCIWNLSFLDCFLCGFFCFAGW</sequence>
<comment type="caution">
    <text evidence="1">The sequence shown here is derived from an EMBL/GenBank/DDBJ whole genome shotgun (WGS) entry which is preliminary data.</text>
</comment>
<keyword evidence="2" id="KW-1185">Reference proteome</keyword>
<evidence type="ECO:0000313" key="1">
    <source>
        <dbReference type="EMBL" id="GIX93562.1"/>
    </source>
</evidence>
<name>A0AAV4P8I5_CAEEX</name>
<protein>
    <submittedName>
        <fullName evidence="1">Uncharacterized protein</fullName>
    </submittedName>
</protein>
<reference evidence="1 2" key="1">
    <citation type="submission" date="2021-06" db="EMBL/GenBank/DDBJ databases">
        <title>Caerostris extrusa draft genome.</title>
        <authorList>
            <person name="Kono N."/>
            <person name="Arakawa K."/>
        </authorList>
    </citation>
    <scope>NUCLEOTIDE SEQUENCE [LARGE SCALE GENOMIC DNA]</scope>
</reference>
<accession>A0AAV4P8I5</accession>
<organism evidence="1 2">
    <name type="scientific">Caerostris extrusa</name>
    <name type="common">Bark spider</name>
    <name type="synonym">Caerostris bankana</name>
    <dbReference type="NCBI Taxonomy" id="172846"/>
    <lineage>
        <taxon>Eukaryota</taxon>
        <taxon>Metazoa</taxon>
        <taxon>Ecdysozoa</taxon>
        <taxon>Arthropoda</taxon>
        <taxon>Chelicerata</taxon>
        <taxon>Arachnida</taxon>
        <taxon>Araneae</taxon>
        <taxon>Araneomorphae</taxon>
        <taxon>Entelegynae</taxon>
        <taxon>Araneoidea</taxon>
        <taxon>Araneidae</taxon>
        <taxon>Caerostris</taxon>
    </lineage>
</organism>
<dbReference type="EMBL" id="BPLR01004266">
    <property type="protein sequence ID" value="GIX93562.1"/>
    <property type="molecule type" value="Genomic_DNA"/>
</dbReference>
<proteinExistence type="predicted"/>
<gene>
    <name evidence="1" type="ORF">CEXT_574221</name>
</gene>
<dbReference type="Proteomes" id="UP001054945">
    <property type="component" value="Unassembled WGS sequence"/>
</dbReference>
<dbReference type="AlphaFoldDB" id="A0AAV4P8I5"/>
<evidence type="ECO:0000313" key="2">
    <source>
        <dbReference type="Proteomes" id="UP001054945"/>
    </source>
</evidence>